<dbReference type="GO" id="GO:0044781">
    <property type="term" value="P:bacterial-type flagellum organization"/>
    <property type="evidence" value="ECO:0007669"/>
    <property type="project" value="UniProtKB-UniRule"/>
</dbReference>
<dbReference type="Pfam" id="PF13861">
    <property type="entry name" value="FLgD_tudor"/>
    <property type="match status" value="1"/>
</dbReference>
<name>A0A1R3XD28_9RHOB</name>
<evidence type="ECO:0000256" key="2">
    <source>
        <dbReference type="ARBA" id="ARBA00016013"/>
    </source>
</evidence>
<dbReference type="Proteomes" id="UP000186997">
    <property type="component" value="Unassembled WGS sequence"/>
</dbReference>
<dbReference type="InterPro" id="IPR025965">
    <property type="entry name" value="FlgD/Vpr_Ig-like"/>
</dbReference>
<comment type="function">
    <text evidence="4 5">Required for flagellar hook formation. May act as a scaffolding protein.</text>
</comment>
<feature type="region of interest" description="Disordered" evidence="6">
    <location>
        <begin position="1"/>
        <end position="20"/>
    </location>
</feature>
<dbReference type="Gene3D" id="2.30.30.910">
    <property type="match status" value="1"/>
</dbReference>
<keyword evidence="9" id="KW-0966">Cell projection</keyword>
<evidence type="ECO:0000256" key="5">
    <source>
        <dbReference type="RuleBase" id="RU362076"/>
    </source>
</evidence>
<dbReference type="EMBL" id="FTPR01000002">
    <property type="protein sequence ID" value="SIT89216.1"/>
    <property type="molecule type" value="Genomic_DNA"/>
</dbReference>
<dbReference type="OrthoDB" id="9785233at2"/>
<dbReference type="AlphaFoldDB" id="A0A1R3XD28"/>
<keyword evidence="9" id="KW-0969">Cilium</keyword>
<dbReference type="InterPro" id="IPR025963">
    <property type="entry name" value="FLgD_Tudor"/>
</dbReference>
<evidence type="ECO:0000259" key="7">
    <source>
        <dbReference type="Pfam" id="PF13860"/>
    </source>
</evidence>
<proteinExistence type="inferred from homology"/>
<comment type="similarity">
    <text evidence="1 5">Belongs to the FlgD family.</text>
</comment>
<gene>
    <name evidence="9" type="ORF">SAMN05421665_2899</name>
</gene>
<dbReference type="Pfam" id="PF03963">
    <property type="entry name" value="FlgD"/>
    <property type="match status" value="1"/>
</dbReference>
<keyword evidence="3 5" id="KW-1005">Bacterial flagellum biogenesis</keyword>
<feature type="domain" description="FlgD/Vpr Ig-like" evidence="7">
    <location>
        <begin position="108"/>
        <end position="173"/>
    </location>
</feature>
<reference evidence="10" key="1">
    <citation type="submission" date="2017-01" db="EMBL/GenBank/DDBJ databases">
        <authorList>
            <person name="Varghese N."/>
            <person name="Submissions S."/>
        </authorList>
    </citation>
    <scope>NUCLEOTIDE SEQUENCE [LARGE SCALE GENOMIC DNA]</scope>
    <source>
        <strain evidence="10">DSM 29591</strain>
    </source>
</reference>
<dbReference type="STRING" id="287098.SAMN05421665_2899"/>
<keyword evidence="10" id="KW-1185">Reference proteome</keyword>
<feature type="compositionally biased region" description="Low complexity" evidence="6">
    <location>
        <begin position="9"/>
        <end position="20"/>
    </location>
</feature>
<keyword evidence="9" id="KW-0282">Flagellum</keyword>
<evidence type="ECO:0000256" key="4">
    <source>
        <dbReference type="ARBA" id="ARBA00024746"/>
    </source>
</evidence>
<feature type="domain" description="FlgD Tudor-like" evidence="8">
    <location>
        <begin position="90"/>
        <end position="214"/>
    </location>
</feature>
<evidence type="ECO:0000313" key="9">
    <source>
        <dbReference type="EMBL" id="SIT89216.1"/>
    </source>
</evidence>
<organism evidence="9 10">
    <name type="scientific">Yoonia rosea</name>
    <dbReference type="NCBI Taxonomy" id="287098"/>
    <lineage>
        <taxon>Bacteria</taxon>
        <taxon>Pseudomonadati</taxon>
        <taxon>Pseudomonadota</taxon>
        <taxon>Alphaproteobacteria</taxon>
        <taxon>Rhodobacterales</taxon>
        <taxon>Paracoccaceae</taxon>
        <taxon>Yoonia</taxon>
    </lineage>
</organism>
<accession>A0A1R3XD28</accession>
<sequence>MDITQLSQTTVTPPNPGVTGATAQISSDFETFLKMLTAQMQYQDPLNPIDSTDYATQLATFSGVEQAVLTNDLLRSLSTQMTTGGLVEMAALVGKEVRTEGPAYFNGQPMTLLATRTVASDSAELVVRNAAGGEVQRQAVPTGAESVQWAGVGPNGTPLPAGVYQFEIQSKSNGQVIAQNPVATYNTVNEVRLEGGVTMLVLTGGITVASDQVTALRDADS</sequence>
<dbReference type="NCBIfam" id="NF009453">
    <property type="entry name" value="PRK12813.1"/>
    <property type="match status" value="1"/>
</dbReference>
<dbReference type="Pfam" id="PF13860">
    <property type="entry name" value="FlgD_ig"/>
    <property type="match status" value="1"/>
</dbReference>
<evidence type="ECO:0000313" key="10">
    <source>
        <dbReference type="Proteomes" id="UP000186997"/>
    </source>
</evidence>
<dbReference type="Gene3D" id="2.60.40.4070">
    <property type="match status" value="1"/>
</dbReference>
<dbReference type="RefSeq" id="WP_076660602.1">
    <property type="nucleotide sequence ID" value="NZ_FTPR01000002.1"/>
</dbReference>
<protein>
    <recommendedName>
        <fullName evidence="2 5">Basal-body rod modification protein FlgD</fullName>
    </recommendedName>
</protein>
<dbReference type="InterPro" id="IPR005648">
    <property type="entry name" value="FlgD"/>
</dbReference>
<evidence type="ECO:0000256" key="3">
    <source>
        <dbReference type="ARBA" id="ARBA00022795"/>
    </source>
</evidence>
<evidence type="ECO:0000256" key="1">
    <source>
        <dbReference type="ARBA" id="ARBA00010577"/>
    </source>
</evidence>
<evidence type="ECO:0000256" key="6">
    <source>
        <dbReference type="SAM" id="MobiDB-lite"/>
    </source>
</evidence>
<evidence type="ECO:0000259" key="8">
    <source>
        <dbReference type="Pfam" id="PF13861"/>
    </source>
</evidence>